<evidence type="ECO:0000313" key="12">
    <source>
        <dbReference type="EMBL" id="KAK9398543.1"/>
    </source>
</evidence>
<feature type="transmembrane region" description="Helical" evidence="10">
    <location>
        <begin position="382"/>
        <end position="402"/>
    </location>
</feature>
<dbReference type="Pfam" id="PF13705">
    <property type="entry name" value="TRC8_N"/>
    <property type="match status" value="1"/>
</dbReference>
<keyword evidence="2 10" id="KW-0812">Transmembrane</keyword>
<dbReference type="InterPro" id="IPR050731">
    <property type="entry name" value="HRD1_E3_ubiq-ligases"/>
</dbReference>
<dbReference type="GO" id="GO:0043161">
    <property type="term" value="P:proteasome-mediated ubiquitin-dependent protein catabolic process"/>
    <property type="evidence" value="ECO:0007669"/>
    <property type="project" value="TreeGrafter"/>
</dbReference>
<evidence type="ECO:0000256" key="3">
    <source>
        <dbReference type="ARBA" id="ARBA00022723"/>
    </source>
</evidence>
<feature type="compositionally biased region" description="Low complexity" evidence="9">
    <location>
        <begin position="641"/>
        <end position="658"/>
    </location>
</feature>
<dbReference type="AlphaFoldDB" id="A0AAW1B9D0"/>
<dbReference type="GO" id="GO:0012505">
    <property type="term" value="C:endomembrane system"/>
    <property type="evidence" value="ECO:0007669"/>
    <property type="project" value="TreeGrafter"/>
</dbReference>
<dbReference type="SMART" id="SM00184">
    <property type="entry name" value="RING"/>
    <property type="match status" value="1"/>
</dbReference>
<keyword evidence="5" id="KW-0862">Zinc</keyword>
<feature type="region of interest" description="Disordered" evidence="9">
    <location>
        <begin position="585"/>
        <end position="707"/>
    </location>
</feature>
<evidence type="ECO:0000313" key="13">
    <source>
        <dbReference type="Proteomes" id="UP001474421"/>
    </source>
</evidence>
<dbReference type="GO" id="GO:0016020">
    <property type="term" value="C:membrane"/>
    <property type="evidence" value="ECO:0007669"/>
    <property type="project" value="UniProtKB-SubCell"/>
</dbReference>
<dbReference type="GO" id="GO:0036503">
    <property type="term" value="P:ERAD pathway"/>
    <property type="evidence" value="ECO:0007669"/>
    <property type="project" value="TreeGrafter"/>
</dbReference>
<evidence type="ECO:0000259" key="11">
    <source>
        <dbReference type="PROSITE" id="PS50089"/>
    </source>
</evidence>
<evidence type="ECO:0000256" key="8">
    <source>
        <dbReference type="PROSITE-ProRule" id="PRU00175"/>
    </source>
</evidence>
<reference evidence="12 13" key="1">
    <citation type="journal article" date="2024" name="Proc. Natl. Acad. Sci. U.S.A.">
        <title>The genetic regulatory architecture and epigenomic basis for age-related changes in rattlesnake venom.</title>
        <authorList>
            <person name="Hogan M.P."/>
            <person name="Holding M.L."/>
            <person name="Nystrom G.S."/>
            <person name="Colston T.J."/>
            <person name="Bartlett D.A."/>
            <person name="Mason A.J."/>
            <person name="Ellsworth S.A."/>
            <person name="Rautsaw R.M."/>
            <person name="Lawrence K.C."/>
            <person name="Strickland J.L."/>
            <person name="He B."/>
            <person name="Fraser P."/>
            <person name="Margres M.J."/>
            <person name="Gilbert D.M."/>
            <person name="Gibbs H.L."/>
            <person name="Parkinson C.L."/>
            <person name="Rokyta D.R."/>
        </authorList>
    </citation>
    <scope>NUCLEOTIDE SEQUENCE [LARGE SCALE GENOMIC DNA]</scope>
    <source>
        <strain evidence="12">DRR0105</strain>
    </source>
</reference>
<dbReference type="GO" id="GO:0061630">
    <property type="term" value="F:ubiquitin protein ligase activity"/>
    <property type="evidence" value="ECO:0007669"/>
    <property type="project" value="TreeGrafter"/>
</dbReference>
<dbReference type="CDD" id="cd16476">
    <property type="entry name" value="RING-H2_RNF139-like"/>
    <property type="match status" value="1"/>
</dbReference>
<accession>A0AAW1B9D0</accession>
<dbReference type="Proteomes" id="UP001474421">
    <property type="component" value="Unassembled WGS sequence"/>
</dbReference>
<evidence type="ECO:0000256" key="2">
    <source>
        <dbReference type="ARBA" id="ARBA00022692"/>
    </source>
</evidence>
<feature type="transmembrane region" description="Helical" evidence="10">
    <location>
        <begin position="482"/>
        <end position="500"/>
    </location>
</feature>
<dbReference type="InterPro" id="IPR025754">
    <property type="entry name" value="TRC8_N_dom"/>
</dbReference>
<feature type="transmembrane region" description="Helical" evidence="10">
    <location>
        <begin position="408"/>
        <end position="435"/>
    </location>
</feature>
<keyword evidence="4 8" id="KW-0863">Zinc-finger</keyword>
<keyword evidence="13" id="KW-1185">Reference proteome</keyword>
<organism evidence="12 13">
    <name type="scientific">Crotalus adamanteus</name>
    <name type="common">Eastern diamondback rattlesnake</name>
    <dbReference type="NCBI Taxonomy" id="8729"/>
    <lineage>
        <taxon>Eukaryota</taxon>
        <taxon>Metazoa</taxon>
        <taxon>Chordata</taxon>
        <taxon>Craniata</taxon>
        <taxon>Vertebrata</taxon>
        <taxon>Euteleostomi</taxon>
        <taxon>Lepidosauria</taxon>
        <taxon>Squamata</taxon>
        <taxon>Bifurcata</taxon>
        <taxon>Unidentata</taxon>
        <taxon>Episquamata</taxon>
        <taxon>Toxicofera</taxon>
        <taxon>Serpentes</taxon>
        <taxon>Colubroidea</taxon>
        <taxon>Viperidae</taxon>
        <taxon>Crotalinae</taxon>
        <taxon>Crotalus</taxon>
    </lineage>
</organism>
<keyword evidence="6 10" id="KW-1133">Transmembrane helix</keyword>
<feature type="transmembrane region" description="Helical" evidence="10">
    <location>
        <begin position="52"/>
        <end position="70"/>
    </location>
</feature>
<protein>
    <submittedName>
        <fullName evidence="12">RING finger protein-like</fullName>
    </submittedName>
</protein>
<feature type="transmembrane region" description="Helical" evidence="10">
    <location>
        <begin position="275"/>
        <end position="294"/>
    </location>
</feature>
<dbReference type="InterPro" id="IPR011016">
    <property type="entry name" value="Znf_RING-CH"/>
</dbReference>
<name>A0AAW1B9D0_CROAD</name>
<gene>
    <name evidence="12" type="ORF">NXF25_013512</name>
</gene>
<dbReference type="PANTHER" id="PTHR22763:SF164">
    <property type="entry name" value="RING FINGER PROTEIN 145-LIKE"/>
    <property type="match status" value="1"/>
</dbReference>
<dbReference type="SMART" id="SM00744">
    <property type="entry name" value="RINGv"/>
    <property type="match status" value="1"/>
</dbReference>
<evidence type="ECO:0000256" key="1">
    <source>
        <dbReference type="ARBA" id="ARBA00004141"/>
    </source>
</evidence>
<proteinExistence type="predicted"/>
<feature type="compositionally biased region" description="Polar residues" evidence="9">
    <location>
        <begin position="695"/>
        <end position="707"/>
    </location>
</feature>
<evidence type="ECO:0000256" key="4">
    <source>
        <dbReference type="ARBA" id="ARBA00022771"/>
    </source>
</evidence>
<evidence type="ECO:0000256" key="10">
    <source>
        <dbReference type="SAM" id="Phobius"/>
    </source>
</evidence>
<dbReference type="InterPro" id="IPR013083">
    <property type="entry name" value="Znf_RING/FYVE/PHD"/>
</dbReference>
<evidence type="ECO:0000256" key="6">
    <source>
        <dbReference type="ARBA" id="ARBA00022989"/>
    </source>
</evidence>
<feature type="transmembrane region" description="Helical" evidence="10">
    <location>
        <begin position="456"/>
        <end position="476"/>
    </location>
</feature>
<evidence type="ECO:0000256" key="5">
    <source>
        <dbReference type="ARBA" id="ARBA00022833"/>
    </source>
</evidence>
<feature type="transmembrane region" description="Helical" evidence="10">
    <location>
        <begin position="75"/>
        <end position="93"/>
    </location>
</feature>
<dbReference type="GO" id="GO:0008270">
    <property type="term" value="F:zinc ion binding"/>
    <property type="evidence" value="ECO:0007669"/>
    <property type="project" value="UniProtKB-KW"/>
</dbReference>
<dbReference type="Pfam" id="PF13639">
    <property type="entry name" value="zf-RING_2"/>
    <property type="match status" value="1"/>
</dbReference>
<dbReference type="PROSITE" id="PS50089">
    <property type="entry name" value="ZF_RING_2"/>
    <property type="match status" value="1"/>
</dbReference>
<feature type="transmembrane region" description="Helical" evidence="10">
    <location>
        <begin position="220"/>
        <end position="245"/>
    </location>
</feature>
<comment type="subcellular location">
    <subcellularLocation>
        <location evidence="1">Membrane</location>
        <topology evidence="1">Multi-pass membrane protein</topology>
    </subcellularLocation>
</comment>
<comment type="caution">
    <text evidence="12">The sequence shown here is derived from an EMBL/GenBank/DDBJ whole genome shotgun (WGS) entry which is preliminary data.</text>
</comment>
<evidence type="ECO:0000256" key="7">
    <source>
        <dbReference type="ARBA" id="ARBA00023136"/>
    </source>
</evidence>
<evidence type="ECO:0000256" key="9">
    <source>
        <dbReference type="SAM" id="MobiDB-lite"/>
    </source>
</evidence>
<dbReference type="EMBL" id="JAOTOJ010000007">
    <property type="protein sequence ID" value="KAK9398543.1"/>
    <property type="molecule type" value="Genomic_DNA"/>
</dbReference>
<feature type="transmembrane region" description="Helical" evidence="10">
    <location>
        <begin position="315"/>
        <end position="333"/>
    </location>
</feature>
<sequence>MPGWLERLAEVVLRLPPVVLLDLLYRWDVQAFADAGRPLAGRLQLPSGRLWSLYYAGHLLCLVVVLLPLCSLVQLYLRLVALLLLYLAHQAAWDYLDHEVERGFQGTIYEDPVALGHFATALTGQVAVVALCARLLKTRQVGLLCAPLLPLAARLCCLPPQTLPTVSRCGAAVAALELLYGAADDLRGLLRSAAAGCREFLQDPGPFRLVTLAVSLWRRLAVPLVFSAFWLVLFTLQIFTLAASFSSSSSGHLLSQQGWIFLLLSSVAKCCSTPYSLLGLTFAVSYLALGLLQLGKLYLTGFGAFQEGSVMHRGVTEGVTLLLLAIQTGLLGLQLLQRTYLLTIILFIVATSTLQSMSDIAEPFLLALGASQSRNFWKHVRGVSLCLFLLGAPVFMAYKIAHFFQLDFWLLILISSCLLTSLQVLGTLFVYGLFVMEPWQGTSWEKMEEILYGVHALSRMLEFLVALCVVAYGTWGSVAGEWTWLGASVILVHCYFNVWLRARSGWRSFSLRWEAAKKISLLSRATAGQLRDHNDLCAICFQEMTLAVIMPCSHFFHEGCLRKWFYVQDTCPLCHQAVQIPASQEIQRGSGAGPEGRPQPERGMSVGHQKTGDSNHDGSTSSDTEQPGLWPVGSAGEDPQLGHGPRGALPGLRPPQGRAPTAEESDQMPLRESLQRLGESVEIRPLGQPPLQSELKLSSGQRDTSPP</sequence>
<dbReference type="InterPro" id="IPR001841">
    <property type="entry name" value="Znf_RING"/>
</dbReference>
<feature type="domain" description="RING-type" evidence="11">
    <location>
        <begin position="537"/>
        <end position="575"/>
    </location>
</feature>
<keyword evidence="3" id="KW-0479">Metal-binding</keyword>
<dbReference type="Gene3D" id="3.30.40.10">
    <property type="entry name" value="Zinc/RING finger domain, C3HC4 (zinc finger)"/>
    <property type="match status" value="1"/>
</dbReference>
<feature type="transmembrane region" description="Helical" evidence="10">
    <location>
        <begin position="113"/>
        <end position="133"/>
    </location>
</feature>
<keyword evidence="7 10" id="KW-0472">Membrane</keyword>
<dbReference type="PANTHER" id="PTHR22763">
    <property type="entry name" value="RING ZINC FINGER PROTEIN"/>
    <property type="match status" value="1"/>
</dbReference>
<dbReference type="SUPFAM" id="SSF57850">
    <property type="entry name" value="RING/U-box"/>
    <property type="match status" value="1"/>
</dbReference>